<comment type="caution">
    <text evidence="1">The sequence shown here is derived from an EMBL/GenBank/DDBJ whole genome shotgun (WGS) entry which is preliminary data.</text>
</comment>
<proteinExistence type="predicted"/>
<name>A0A2W4U3Y6_9CYAN</name>
<evidence type="ECO:0000313" key="1">
    <source>
        <dbReference type="EMBL" id="PZO15663.1"/>
    </source>
</evidence>
<dbReference type="AlphaFoldDB" id="A0A2W4U3Y6"/>
<sequence length="135" mass="14576">MIPDNSTTDNRILQSLPDDIRAAISTYASESALKPDAVIEGALKHFLELDTTLSNELVSGAEETSLLAALPSVLQSQAIEYAEKIEIPAELVIELAIAHFLDPDSVTFDDCQVKVEQTSIAWLKQYAGDESVTAA</sequence>
<reference evidence="2" key="1">
    <citation type="submission" date="2018-04" db="EMBL/GenBank/DDBJ databases">
        <authorList>
            <person name="Cornet L."/>
        </authorList>
    </citation>
    <scope>NUCLEOTIDE SEQUENCE [LARGE SCALE GENOMIC DNA]</scope>
</reference>
<dbReference type="EMBL" id="QBMC01000090">
    <property type="protein sequence ID" value="PZO15663.1"/>
    <property type="molecule type" value="Genomic_DNA"/>
</dbReference>
<accession>A0A2W4U3Y6</accession>
<organism evidence="1 2">
    <name type="scientific">Leptolyngbya foveolarum</name>
    <dbReference type="NCBI Taxonomy" id="47253"/>
    <lineage>
        <taxon>Bacteria</taxon>
        <taxon>Bacillati</taxon>
        <taxon>Cyanobacteriota</taxon>
        <taxon>Cyanophyceae</taxon>
        <taxon>Leptolyngbyales</taxon>
        <taxon>Leptolyngbyaceae</taxon>
        <taxon>Leptolyngbya group</taxon>
        <taxon>Leptolyngbya</taxon>
    </lineage>
</organism>
<dbReference type="Proteomes" id="UP000249354">
    <property type="component" value="Unassembled WGS sequence"/>
</dbReference>
<reference evidence="1 2" key="2">
    <citation type="submission" date="2018-06" db="EMBL/GenBank/DDBJ databases">
        <title>Metagenomic assembly of (sub)arctic Cyanobacteria and their associated microbiome from non-axenic cultures.</title>
        <authorList>
            <person name="Baurain D."/>
        </authorList>
    </citation>
    <scope>NUCLEOTIDE SEQUENCE [LARGE SCALE GENOMIC DNA]</scope>
    <source>
        <strain evidence="1">ULC129bin1</strain>
    </source>
</reference>
<protein>
    <submittedName>
        <fullName evidence="1">Uncharacterized protein</fullName>
    </submittedName>
</protein>
<gene>
    <name evidence="1" type="ORF">DCF25_13445</name>
</gene>
<evidence type="ECO:0000313" key="2">
    <source>
        <dbReference type="Proteomes" id="UP000249354"/>
    </source>
</evidence>